<keyword evidence="2" id="KW-1185">Reference proteome</keyword>
<dbReference type="GeneID" id="5888940"/>
<protein>
    <submittedName>
        <fullName evidence="1">Uncharacterized protein</fullName>
    </submittedName>
</protein>
<organism evidence="1 2">
    <name type="scientific">Monosiga brevicollis</name>
    <name type="common">Choanoflagellate</name>
    <dbReference type="NCBI Taxonomy" id="81824"/>
    <lineage>
        <taxon>Eukaryota</taxon>
        <taxon>Choanoflagellata</taxon>
        <taxon>Craspedida</taxon>
        <taxon>Salpingoecidae</taxon>
        <taxon>Monosiga</taxon>
    </lineage>
</organism>
<accession>A9UU24</accession>
<dbReference type="Proteomes" id="UP000001357">
    <property type="component" value="Unassembled WGS sequence"/>
</dbReference>
<dbReference type="KEGG" id="mbr:MONBRDRAFT_23648"/>
<evidence type="ECO:0000313" key="2">
    <source>
        <dbReference type="Proteomes" id="UP000001357"/>
    </source>
</evidence>
<dbReference type="InParanoid" id="A9UU24"/>
<proteinExistence type="predicted"/>
<gene>
    <name evidence="1" type="ORF">MONBRDRAFT_23648</name>
</gene>
<sequence length="785" mass="84262">MADRSKGDLEQSWIRLLGEARPGVHVLTGADHNLVAESIAAAVDINAINDAATGVWRLTGSLRASCFPSWNLVNGNRTMGLDPEQAVACALLVRRGSDAGVVAQSLFARSDAGLPPIPDGAGTWVCGSPVLFAPELHRAVEQRLVPCLYVPEQTARPLNYSSAILHVRMSRSDTPASHLASLRAQLAVLNTILTSDATAALVPRDCPKDLFIETCSSFLHAAEDRLILKQVLDHARANPGGLLVVTDPGRITRRPDELHVLLERPFLTSLPAHVCECLGVRQESGLCYIGHEVIECLLEQRVALSVAHSFYAASHYTRRRMAQALACSAGPRPRVSTAVARPVLIERYAAFITSACEATMAAIRPPVAAEAPRLVVFARTSDSTSVRRANRGTSVSAQELILTALTSADNAAVFPHVSISECDVEPPSFATIRQLPLGSMLVAQSIERLVRRPAQLRALVGLARAQRVAVAVLNISQSLLTKLPDHLVARALPEAGTGLLYDRMSGALRQSRRYPASARRVPLAFWLLTSGATVAAPHEVEFLDLLAAHEMKLHSSFADAGALGWGVPPAASTPATDAPIAAPGARGLTKAAIRALLEEPGLTIGGQVVFSRAINYACGCERGARPHCAATCLCDCAFCRRANKSVCACVTQPGPADGQSCINDPLCVCNCTHCRPVPQMTDRCTLADAVPTGHRCETEGCAEMSVRRRLCRDCFRAYMRQYNAKRRQALLDQDQPVLYPCKEAGCPNLRPKGTSAGARCQDCFNVYQRPAQRAARAAKRAKSMA</sequence>
<dbReference type="EMBL" id="CH991545">
    <property type="protein sequence ID" value="EDQ91348.1"/>
    <property type="molecule type" value="Genomic_DNA"/>
</dbReference>
<dbReference type="RefSeq" id="XP_001743770.1">
    <property type="nucleotide sequence ID" value="XM_001743718.1"/>
</dbReference>
<reference evidence="1 2" key="1">
    <citation type="journal article" date="2008" name="Nature">
        <title>The genome of the choanoflagellate Monosiga brevicollis and the origin of metazoans.</title>
        <authorList>
            <consortium name="JGI Sequencing"/>
            <person name="King N."/>
            <person name="Westbrook M.J."/>
            <person name="Young S.L."/>
            <person name="Kuo A."/>
            <person name="Abedin M."/>
            <person name="Chapman J."/>
            <person name="Fairclough S."/>
            <person name="Hellsten U."/>
            <person name="Isogai Y."/>
            <person name="Letunic I."/>
            <person name="Marr M."/>
            <person name="Pincus D."/>
            <person name="Putnam N."/>
            <person name="Rokas A."/>
            <person name="Wright K.J."/>
            <person name="Zuzow R."/>
            <person name="Dirks W."/>
            <person name="Good M."/>
            <person name="Goodstein D."/>
            <person name="Lemons D."/>
            <person name="Li W."/>
            <person name="Lyons J.B."/>
            <person name="Morris A."/>
            <person name="Nichols S."/>
            <person name="Richter D.J."/>
            <person name="Salamov A."/>
            <person name="Bork P."/>
            <person name="Lim W.A."/>
            <person name="Manning G."/>
            <person name="Miller W.T."/>
            <person name="McGinnis W."/>
            <person name="Shapiro H."/>
            <person name="Tjian R."/>
            <person name="Grigoriev I.V."/>
            <person name="Rokhsar D."/>
        </authorList>
    </citation>
    <scope>NUCLEOTIDE SEQUENCE [LARGE SCALE GENOMIC DNA]</scope>
    <source>
        <strain evidence="2">MX1 / ATCC 50154</strain>
    </source>
</reference>
<name>A9UU24_MONBE</name>
<evidence type="ECO:0000313" key="1">
    <source>
        <dbReference type="EMBL" id="EDQ91348.1"/>
    </source>
</evidence>
<dbReference type="AlphaFoldDB" id="A9UU24"/>